<proteinExistence type="predicted"/>
<dbReference type="EMBL" id="CM008974">
    <property type="protein sequence ID" value="PNW73536.1"/>
    <property type="molecule type" value="Genomic_DNA"/>
</dbReference>
<accession>A0A2K3CZ14</accession>
<dbReference type="OrthoDB" id="509720at2759"/>
<keyword evidence="3" id="KW-1185">Reference proteome</keyword>
<dbReference type="Proteomes" id="UP000006906">
    <property type="component" value="Chromosome 13"/>
</dbReference>
<evidence type="ECO:0000313" key="2">
    <source>
        <dbReference type="EMBL" id="PNW73536.1"/>
    </source>
</evidence>
<dbReference type="RefSeq" id="XP_001693658.2">
    <property type="nucleotide sequence ID" value="XM_001693606.2"/>
</dbReference>
<dbReference type="ExpressionAtlas" id="A0A2K3CZ14">
    <property type="expression patterns" value="baseline"/>
</dbReference>
<feature type="compositionally biased region" description="Low complexity" evidence="1">
    <location>
        <begin position="99"/>
        <end position="114"/>
    </location>
</feature>
<dbReference type="GeneID" id="5718980"/>
<feature type="compositionally biased region" description="Basic and acidic residues" evidence="1">
    <location>
        <begin position="79"/>
        <end position="89"/>
    </location>
</feature>
<dbReference type="PaxDb" id="3055-EDP08912"/>
<evidence type="ECO:0000313" key="3">
    <source>
        <dbReference type="Proteomes" id="UP000006906"/>
    </source>
</evidence>
<gene>
    <name evidence="2" type="ORF">CHLRE_13g563050v5</name>
</gene>
<protein>
    <submittedName>
        <fullName evidence="2">Uncharacterized protein</fullName>
    </submittedName>
</protein>
<dbReference type="KEGG" id="cre:CHLRE_13g563050v5"/>
<evidence type="ECO:0000256" key="1">
    <source>
        <dbReference type="SAM" id="MobiDB-lite"/>
    </source>
</evidence>
<sequence length="169" mass="19366">MSRYNNGEGQNYYEPYRGNSFASHGWVYTGHNTNSRVAFYENSAGVKMDYYYTTGTVKTVMSHPRKGPTQLFRRDLSAAEEDRVLENPRAHTGKGYYTKSDNSYRGSSGSSKSYNSDSYNYNGSGSGGYSSGGGYGYSSYRNDRNDRKEAYYGRKNYSRKNYSRNYYYD</sequence>
<dbReference type="AlphaFoldDB" id="A0A2K3CZ14"/>
<reference evidence="2 3" key="1">
    <citation type="journal article" date="2007" name="Science">
        <title>The Chlamydomonas genome reveals the evolution of key animal and plant functions.</title>
        <authorList>
            <person name="Merchant S.S."/>
            <person name="Prochnik S.E."/>
            <person name="Vallon O."/>
            <person name="Harris E.H."/>
            <person name="Karpowicz S.J."/>
            <person name="Witman G.B."/>
            <person name="Terry A."/>
            <person name="Salamov A."/>
            <person name="Fritz-Laylin L.K."/>
            <person name="Marechal-Drouard L."/>
            <person name="Marshall W.F."/>
            <person name="Qu L.H."/>
            <person name="Nelson D.R."/>
            <person name="Sanderfoot A.A."/>
            <person name="Spalding M.H."/>
            <person name="Kapitonov V.V."/>
            <person name="Ren Q."/>
            <person name="Ferris P."/>
            <person name="Lindquist E."/>
            <person name="Shapiro H."/>
            <person name="Lucas S.M."/>
            <person name="Grimwood J."/>
            <person name="Schmutz J."/>
            <person name="Cardol P."/>
            <person name="Cerutti H."/>
            <person name="Chanfreau G."/>
            <person name="Chen C.L."/>
            <person name="Cognat V."/>
            <person name="Croft M.T."/>
            <person name="Dent R."/>
            <person name="Dutcher S."/>
            <person name="Fernandez E."/>
            <person name="Fukuzawa H."/>
            <person name="Gonzalez-Ballester D."/>
            <person name="Gonzalez-Halphen D."/>
            <person name="Hallmann A."/>
            <person name="Hanikenne M."/>
            <person name="Hippler M."/>
            <person name="Inwood W."/>
            <person name="Jabbari K."/>
            <person name="Kalanon M."/>
            <person name="Kuras R."/>
            <person name="Lefebvre P.A."/>
            <person name="Lemaire S.D."/>
            <person name="Lobanov A.V."/>
            <person name="Lohr M."/>
            <person name="Manuell A."/>
            <person name="Meier I."/>
            <person name="Mets L."/>
            <person name="Mittag M."/>
            <person name="Mittelmeier T."/>
            <person name="Moroney J.V."/>
            <person name="Moseley J."/>
            <person name="Napoli C."/>
            <person name="Nedelcu A.M."/>
            <person name="Niyogi K."/>
            <person name="Novoselov S.V."/>
            <person name="Paulsen I.T."/>
            <person name="Pazour G."/>
            <person name="Purton S."/>
            <person name="Ral J.P."/>
            <person name="Riano-Pachon D.M."/>
            <person name="Riekhof W."/>
            <person name="Rymarquis L."/>
            <person name="Schroda M."/>
            <person name="Stern D."/>
            <person name="Umen J."/>
            <person name="Willows R."/>
            <person name="Wilson N."/>
            <person name="Zimmer S.L."/>
            <person name="Allmer J."/>
            <person name="Balk J."/>
            <person name="Bisova K."/>
            <person name="Chen C.J."/>
            <person name="Elias M."/>
            <person name="Gendler K."/>
            <person name="Hauser C."/>
            <person name="Lamb M.R."/>
            <person name="Ledford H."/>
            <person name="Long J.C."/>
            <person name="Minagawa J."/>
            <person name="Page M.D."/>
            <person name="Pan J."/>
            <person name="Pootakham W."/>
            <person name="Roje S."/>
            <person name="Rose A."/>
            <person name="Stahlberg E."/>
            <person name="Terauchi A.M."/>
            <person name="Yang P."/>
            <person name="Ball S."/>
            <person name="Bowler C."/>
            <person name="Dieckmann C.L."/>
            <person name="Gladyshev V.N."/>
            <person name="Green P."/>
            <person name="Jorgensen R."/>
            <person name="Mayfield S."/>
            <person name="Mueller-Roeber B."/>
            <person name="Rajamani S."/>
            <person name="Sayre R.T."/>
            <person name="Brokstein P."/>
            <person name="Dubchak I."/>
            <person name="Goodstein D."/>
            <person name="Hornick L."/>
            <person name="Huang Y.W."/>
            <person name="Jhaveri J."/>
            <person name="Luo Y."/>
            <person name="Martinez D."/>
            <person name="Ngau W.C."/>
            <person name="Otillar B."/>
            <person name="Poliakov A."/>
            <person name="Porter A."/>
            <person name="Szajkowski L."/>
            <person name="Werner G."/>
            <person name="Zhou K."/>
            <person name="Grigoriev I.V."/>
            <person name="Rokhsar D.S."/>
            <person name="Grossman A.R."/>
        </authorList>
    </citation>
    <scope>NUCLEOTIDE SEQUENCE [LARGE SCALE GENOMIC DNA]</scope>
    <source>
        <strain evidence="3">CC-503</strain>
    </source>
</reference>
<organism evidence="2 3">
    <name type="scientific">Chlamydomonas reinhardtii</name>
    <name type="common">Chlamydomonas smithii</name>
    <dbReference type="NCBI Taxonomy" id="3055"/>
    <lineage>
        <taxon>Eukaryota</taxon>
        <taxon>Viridiplantae</taxon>
        <taxon>Chlorophyta</taxon>
        <taxon>core chlorophytes</taxon>
        <taxon>Chlorophyceae</taxon>
        <taxon>CS clade</taxon>
        <taxon>Chlamydomonadales</taxon>
        <taxon>Chlamydomonadaceae</taxon>
        <taxon>Chlamydomonas</taxon>
    </lineage>
</organism>
<dbReference type="Gramene" id="PNW73536">
    <property type="protein sequence ID" value="PNW73536"/>
    <property type="gene ID" value="CHLRE_13g563050v5"/>
</dbReference>
<dbReference type="InParanoid" id="A0A2K3CZ14"/>
<name>A0A2K3CZ14_CHLRE</name>
<feature type="region of interest" description="Disordered" evidence="1">
    <location>
        <begin position="79"/>
        <end position="114"/>
    </location>
</feature>